<accession>A0A841GMQ2</accession>
<proteinExistence type="predicted"/>
<dbReference type="Pfam" id="PF11042">
    <property type="entry name" value="DUF2750"/>
    <property type="match status" value="1"/>
</dbReference>
<gene>
    <name evidence="1" type="ORF">HNR75_001670</name>
</gene>
<sequence>MSYELTELERNAALRLNADYRYDHFVSKVARSGELWALKDENGLLFLNSDSDENCLPVWPHPDYAKLWAVGDLERYQPQAITLKIWLERWIDGLTQDGIDVAVFPVQGEENMVETPSALAESLTKKLEQYAQEV</sequence>
<dbReference type="Proteomes" id="UP000585721">
    <property type="component" value="Unassembled WGS sequence"/>
</dbReference>
<dbReference type="RefSeq" id="WP_188026502.1">
    <property type="nucleotide sequence ID" value="NZ_JACHGR010000005.1"/>
</dbReference>
<reference evidence="1 2" key="1">
    <citation type="submission" date="2020-08" db="EMBL/GenBank/DDBJ databases">
        <title>Genomic Encyclopedia of Type Strains, Phase IV (KMG-IV): sequencing the most valuable type-strain genomes for metagenomic binning, comparative biology and taxonomic classification.</title>
        <authorList>
            <person name="Goeker M."/>
        </authorList>
    </citation>
    <scope>NUCLEOTIDE SEQUENCE [LARGE SCALE GENOMIC DNA]</scope>
    <source>
        <strain evidence="1 2">DSM 22975</strain>
    </source>
</reference>
<protein>
    <recommendedName>
        <fullName evidence="3">DUF2750 domain-containing protein</fullName>
    </recommendedName>
</protein>
<dbReference type="InterPro" id="IPR021284">
    <property type="entry name" value="DUF2750"/>
</dbReference>
<comment type="caution">
    <text evidence="1">The sequence shown here is derived from an EMBL/GenBank/DDBJ whole genome shotgun (WGS) entry which is preliminary data.</text>
</comment>
<dbReference type="AlphaFoldDB" id="A0A841GMQ2"/>
<organism evidence="1 2">
    <name type="scientific">Tolumonas osonensis</name>
    <dbReference type="NCBI Taxonomy" id="675874"/>
    <lineage>
        <taxon>Bacteria</taxon>
        <taxon>Pseudomonadati</taxon>
        <taxon>Pseudomonadota</taxon>
        <taxon>Gammaproteobacteria</taxon>
        <taxon>Aeromonadales</taxon>
        <taxon>Aeromonadaceae</taxon>
        <taxon>Tolumonas</taxon>
    </lineage>
</organism>
<keyword evidence="2" id="KW-1185">Reference proteome</keyword>
<name>A0A841GMQ2_9GAMM</name>
<evidence type="ECO:0000313" key="2">
    <source>
        <dbReference type="Proteomes" id="UP000585721"/>
    </source>
</evidence>
<dbReference type="EMBL" id="JACHGR010000005">
    <property type="protein sequence ID" value="MBB6055752.1"/>
    <property type="molecule type" value="Genomic_DNA"/>
</dbReference>
<evidence type="ECO:0000313" key="1">
    <source>
        <dbReference type="EMBL" id="MBB6055752.1"/>
    </source>
</evidence>
<evidence type="ECO:0008006" key="3">
    <source>
        <dbReference type="Google" id="ProtNLM"/>
    </source>
</evidence>